<proteinExistence type="predicted"/>
<accession>A0ABP7PNN0</accession>
<dbReference type="EMBL" id="BAABAK010000010">
    <property type="protein sequence ID" value="GAA3968746.1"/>
    <property type="molecule type" value="Genomic_DNA"/>
</dbReference>
<name>A0ABP7PNN0_9SPHI</name>
<organism evidence="1 2">
    <name type="scientific">Pedobacter ginsengiterrae</name>
    <dbReference type="NCBI Taxonomy" id="871696"/>
    <lineage>
        <taxon>Bacteria</taxon>
        <taxon>Pseudomonadati</taxon>
        <taxon>Bacteroidota</taxon>
        <taxon>Sphingobacteriia</taxon>
        <taxon>Sphingobacteriales</taxon>
        <taxon>Sphingobacteriaceae</taxon>
        <taxon>Pedobacter</taxon>
    </lineage>
</organism>
<evidence type="ECO:0000313" key="2">
    <source>
        <dbReference type="Proteomes" id="UP001501081"/>
    </source>
</evidence>
<keyword evidence="2" id="KW-1185">Reference proteome</keyword>
<dbReference type="RefSeq" id="WP_344766980.1">
    <property type="nucleotide sequence ID" value="NZ_BAABAK010000010.1"/>
</dbReference>
<dbReference type="Proteomes" id="UP001501081">
    <property type="component" value="Unassembled WGS sequence"/>
</dbReference>
<gene>
    <name evidence="1" type="ORF">GCM10022246_21870</name>
</gene>
<evidence type="ECO:0000313" key="1">
    <source>
        <dbReference type="EMBL" id="GAA3968746.1"/>
    </source>
</evidence>
<comment type="caution">
    <text evidence="1">The sequence shown here is derived from an EMBL/GenBank/DDBJ whole genome shotgun (WGS) entry which is preliminary data.</text>
</comment>
<sequence>MKFSFTRSETSFSSNPDLKFALLLTGGFTITGGKITNNTGLCVLADEDNAEANDLEDFSS</sequence>
<reference evidence="2" key="1">
    <citation type="journal article" date="2019" name="Int. J. Syst. Evol. Microbiol.">
        <title>The Global Catalogue of Microorganisms (GCM) 10K type strain sequencing project: providing services to taxonomists for standard genome sequencing and annotation.</title>
        <authorList>
            <consortium name="The Broad Institute Genomics Platform"/>
            <consortium name="The Broad Institute Genome Sequencing Center for Infectious Disease"/>
            <person name="Wu L."/>
            <person name="Ma J."/>
        </authorList>
    </citation>
    <scope>NUCLEOTIDE SEQUENCE [LARGE SCALE GENOMIC DNA]</scope>
    <source>
        <strain evidence="2">JCM 17338</strain>
    </source>
</reference>
<protein>
    <submittedName>
        <fullName evidence="1">Uncharacterized protein</fullName>
    </submittedName>
</protein>